<dbReference type="EC" id="2.1.1.193" evidence="3 12"/>
<dbReference type="SUPFAM" id="SSF75217">
    <property type="entry name" value="alpha/beta knot"/>
    <property type="match status" value="1"/>
</dbReference>
<evidence type="ECO:0000256" key="12">
    <source>
        <dbReference type="PIRNR" id="PIRNR015601"/>
    </source>
</evidence>
<dbReference type="InterPro" id="IPR029028">
    <property type="entry name" value="Alpha/beta_knot_MTases"/>
</dbReference>
<keyword evidence="5 12" id="KW-0963">Cytoplasm</keyword>
<keyword evidence="6 12" id="KW-0698">rRNA processing</keyword>
<evidence type="ECO:0000256" key="7">
    <source>
        <dbReference type="ARBA" id="ARBA00022603"/>
    </source>
</evidence>
<evidence type="ECO:0000256" key="10">
    <source>
        <dbReference type="ARBA" id="ARBA00025699"/>
    </source>
</evidence>
<proteinExistence type="inferred from homology"/>
<keyword evidence="9 12" id="KW-0949">S-adenosyl-L-methionine</keyword>
<comment type="function">
    <text evidence="10 12">Specifically methylates the N3 position of the uracil ring of uridine 1498 (m3U1498) in 16S rRNA. Acts on the fully assembled 30S ribosomal subunit.</text>
</comment>
<comment type="subcellular location">
    <subcellularLocation>
        <location evidence="1 12">Cytoplasm</location>
    </subcellularLocation>
</comment>
<dbReference type="InterPro" id="IPR015947">
    <property type="entry name" value="PUA-like_sf"/>
</dbReference>
<reference evidence="15 16" key="1">
    <citation type="journal article" date="1979" name="Int. J. Syst. Evol. Microbiol.">
        <title>Bacillus globisporus subsp. marinus subsp. nov.</title>
        <authorList>
            <person name="Liu H."/>
        </authorList>
    </citation>
    <scope>NUCLEOTIDE SEQUENCE [LARGE SCALE GENOMIC DNA]</scope>
    <source>
        <strain evidence="15 16">DSM 1297</strain>
    </source>
</reference>
<dbReference type="Pfam" id="PF04452">
    <property type="entry name" value="Methyltrans_RNA"/>
    <property type="match status" value="1"/>
</dbReference>
<evidence type="ECO:0000256" key="1">
    <source>
        <dbReference type="ARBA" id="ARBA00004496"/>
    </source>
</evidence>
<evidence type="ECO:0000313" key="15">
    <source>
        <dbReference type="EMBL" id="MEW9500475.1"/>
    </source>
</evidence>
<gene>
    <name evidence="15" type="ORF">AB1471_01525</name>
</gene>
<dbReference type="GO" id="GO:0032259">
    <property type="term" value="P:methylation"/>
    <property type="evidence" value="ECO:0007669"/>
    <property type="project" value="UniProtKB-KW"/>
</dbReference>
<dbReference type="PIRSF" id="PIRSF015601">
    <property type="entry name" value="MTase_slr0722"/>
    <property type="match status" value="1"/>
</dbReference>
<dbReference type="PANTHER" id="PTHR30027">
    <property type="entry name" value="RIBOSOMAL RNA SMALL SUBUNIT METHYLTRANSFERASE E"/>
    <property type="match status" value="1"/>
</dbReference>
<evidence type="ECO:0000256" key="3">
    <source>
        <dbReference type="ARBA" id="ARBA00012328"/>
    </source>
</evidence>
<dbReference type="NCBIfam" id="TIGR00046">
    <property type="entry name" value="RsmE family RNA methyltransferase"/>
    <property type="match status" value="1"/>
</dbReference>
<keyword evidence="7 12" id="KW-0489">Methyltransferase</keyword>
<protein>
    <recommendedName>
        <fullName evidence="4 12">Ribosomal RNA small subunit methyltransferase E</fullName>
        <ecNumber evidence="3 12">2.1.1.193</ecNumber>
    </recommendedName>
</protein>
<dbReference type="PANTHER" id="PTHR30027:SF3">
    <property type="entry name" value="16S RRNA (URACIL(1498)-N(3))-METHYLTRANSFERASE"/>
    <property type="match status" value="1"/>
</dbReference>
<evidence type="ECO:0000256" key="11">
    <source>
        <dbReference type="ARBA" id="ARBA00047944"/>
    </source>
</evidence>
<comment type="catalytic activity">
    <reaction evidence="11 12">
        <text>uridine(1498) in 16S rRNA + S-adenosyl-L-methionine = N(3)-methyluridine(1498) in 16S rRNA + S-adenosyl-L-homocysteine + H(+)</text>
        <dbReference type="Rhea" id="RHEA:42920"/>
        <dbReference type="Rhea" id="RHEA-COMP:10283"/>
        <dbReference type="Rhea" id="RHEA-COMP:10284"/>
        <dbReference type="ChEBI" id="CHEBI:15378"/>
        <dbReference type="ChEBI" id="CHEBI:57856"/>
        <dbReference type="ChEBI" id="CHEBI:59789"/>
        <dbReference type="ChEBI" id="CHEBI:65315"/>
        <dbReference type="ChEBI" id="CHEBI:74502"/>
        <dbReference type="EC" id="2.1.1.193"/>
    </reaction>
</comment>
<evidence type="ECO:0000256" key="8">
    <source>
        <dbReference type="ARBA" id="ARBA00022679"/>
    </source>
</evidence>
<dbReference type="Gene3D" id="3.40.1280.10">
    <property type="match status" value="1"/>
</dbReference>
<dbReference type="Pfam" id="PF20260">
    <property type="entry name" value="PUA_4"/>
    <property type="match status" value="1"/>
</dbReference>
<dbReference type="NCBIfam" id="NF008691">
    <property type="entry name" value="PRK11713.1-4"/>
    <property type="match status" value="1"/>
</dbReference>
<evidence type="ECO:0000256" key="2">
    <source>
        <dbReference type="ARBA" id="ARBA00005528"/>
    </source>
</evidence>
<evidence type="ECO:0000256" key="6">
    <source>
        <dbReference type="ARBA" id="ARBA00022552"/>
    </source>
</evidence>
<evidence type="ECO:0000313" key="16">
    <source>
        <dbReference type="Proteomes" id="UP001556040"/>
    </source>
</evidence>
<keyword evidence="16" id="KW-1185">Reference proteome</keyword>
<evidence type="ECO:0000256" key="9">
    <source>
        <dbReference type="ARBA" id="ARBA00022691"/>
    </source>
</evidence>
<evidence type="ECO:0000256" key="5">
    <source>
        <dbReference type="ARBA" id="ARBA00022490"/>
    </source>
</evidence>
<organism evidence="15 16">
    <name type="scientific">Jeotgalibacillus marinus</name>
    <dbReference type="NCBI Taxonomy" id="86667"/>
    <lineage>
        <taxon>Bacteria</taxon>
        <taxon>Bacillati</taxon>
        <taxon>Bacillota</taxon>
        <taxon>Bacilli</taxon>
        <taxon>Bacillales</taxon>
        <taxon>Caryophanaceae</taxon>
        <taxon>Jeotgalibacillus</taxon>
    </lineage>
</organism>
<dbReference type="InterPro" id="IPR046887">
    <property type="entry name" value="RsmE_PUA-like"/>
</dbReference>
<feature type="domain" description="Ribosomal RNA small subunit methyltransferase E methyltransferase" evidence="13">
    <location>
        <begin position="73"/>
        <end position="243"/>
    </location>
</feature>
<dbReference type="InterPro" id="IPR029026">
    <property type="entry name" value="tRNA_m1G_MTases_N"/>
</dbReference>
<comment type="caution">
    <text evidence="15">The sequence shown here is derived from an EMBL/GenBank/DDBJ whole genome shotgun (WGS) entry which is preliminary data.</text>
</comment>
<evidence type="ECO:0000259" key="13">
    <source>
        <dbReference type="Pfam" id="PF04452"/>
    </source>
</evidence>
<feature type="domain" description="Ribosomal RNA small subunit methyltransferase E PUA-like" evidence="14">
    <location>
        <begin position="18"/>
        <end position="65"/>
    </location>
</feature>
<dbReference type="CDD" id="cd18084">
    <property type="entry name" value="RsmE-like"/>
    <property type="match status" value="1"/>
</dbReference>
<dbReference type="GO" id="GO:0008168">
    <property type="term" value="F:methyltransferase activity"/>
    <property type="evidence" value="ECO:0007669"/>
    <property type="project" value="UniProtKB-KW"/>
</dbReference>
<dbReference type="InterPro" id="IPR046886">
    <property type="entry name" value="RsmE_MTase_dom"/>
</dbReference>
<sequence>MQRYFIDQQPDEDNRFFITGDDGHHITRVMRMKQDDQLISVFSNELSAVCRIEKITEHGVQCVVEFFEDQSPELPVKVTIAHGLPKGDKLELVIQKATELGAYSFLPFTASRSIVKWEHKKGAKKVDRWSKIAKEAAEQSHRYHLPDVTAPVSFKELLTSALSFDWIIVAYEEQAKQGERSLFARALSNVLAHQSILVVVGPEGGLSEKEVTQLQEVGAISCGFGPRILRTETAPLYALAAISYHFELMG</sequence>
<evidence type="ECO:0000259" key="14">
    <source>
        <dbReference type="Pfam" id="PF20260"/>
    </source>
</evidence>
<evidence type="ECO:0000256" key="4">
    <source>
        <dbReference type="ARBA" id="ARBA00013673"/>
    </source>
</evidence>
<accession>A0ABV3PZF0</accession>
<name>A0ABV3PZF0_9BACL</name>
<dbReference type="EMBL" id="JBFMIA010000001">
    <property type="protein sequence ID" value="MEW9500475.1"/>
    <property type="molecule type" value="Genomic_DNA"/>
</dbReference>
<keyword evidence="8 12" id="KW-0808">Transferase</keyword>
<dbReference type="InterPro" id="IPR006700">
    <property type="entry name" value="RsmE"/>
</dbReference>
<dbReference type="Proteomes" id="UP001556040">
    <property type="component" value="Unassembled WGS sequence"/>
</dbReference>
<dbReference type="RefSeq" id="WP_367777759.1">
    <property type="nucleotide sequence ID" value="NZ_JBFMIA010000001.1"/>
</dbReference>
<dbReference type="Gene3D" id="2.40.240.20">
    <property type="entry name" value="Hypothetical PUA domain-like, domain 1"/>
    <property type="match status" value="1"/>
</dbReference>
<dbReference type="SUPFAM" id="SSF88697">
    <property type="entry name" value="PUA domain-like"/>
    <property type="match status" value="1"/>
</dbReference>
<comment type="similarity">
    <text evidence="2 12">Belongs to the RNA methyltransferase RsmE family.</text>
</comment>